<dbReference type="Proteomes" id="UP000006671">
    <property type="component" value="Unassembled WGS sequence"/>
</dbReference>
<dbReference type="EMBL" id="GG738922">
    <property type="protein sequence ID" value="EFC37078.1"/>
    <property type="molecule type" value="Genomic_DNA"/>
</dbReference>
<dbReference type="GeneID" id="8857147"/>
<reference evidence="2 3" key="1">
    <citation type="journal article" date="2010" name="Cell">
        <title>The genome of Naegleria gruberi illuminates early eukaryotic versatility.</title>
        <authorList>
            <person name="Fritz-Laylin L.K."/>
            <person name="Prochnik S.E."/>
            <person name="Ginger M.L."/>
            <person name="Dacks J.B."/>
            <person name="Carpenter M.L."/>
            <person name="Field M.C."/>
            <person name="Kuo A."/>
            <person name="Paredez A."/>
            <person name="Chapman J."/>
            <person name="Pham J."/>
            <person name="Shu S."/>
            <person name="Neupane R."/>
            <person name="Cipriano M."/>
            <person name="Mancuso J."/>
            <person name="Tu H."/>
            <person name="Salamov A."/>
            <person name="Lindquist E."/>
            <person name="Shapiro H."/>
            <person name="Lucas S."/>
            <person name="Grigoriev I.V."/>
            <person name="Cande W.Z."/>
            <person name="Fulton C."/>
            <person name="Rokhsar D.S."/>
            <person name="Dawson S.C."/>
        </authorList>
    </citation>
    <scope>NUCLEOTIDE SEQUENCE [LARGE SCALE GENOMIC DNA]</scope>
    <source>
        <strain evidence="2 3">NEG-M</strain>
    </source>
</reference>
<sequence length="186" mass="20693">MESREHSCIVIPSGCDTVAKVKSIDCSTVTNDPEGVDFDTLISDFDLSSSSEKSIEFSDPFEDFEVFLKKQQKVRNMMQRPTDIDITPLLSPSSMSSPFRAYNRGTSKGNQTPRGKYDLSPRSSGIPALTPATPEFFRSDSSENIILKPSTPGSTTSDQVENAEHFFHQLLQRYSSKTPQQTPTKQ</sequence>
<feature type="region of interest" description="Disordered" evidence="1">
    <location>
        <begin position="84"/>
        <end position="163"/>
    </location>
</feature>
<dbReference type="AlphaFoldDB" id="D2W1F2"/>
<dbReference type="RefSeq" id="XP_002669822.1">
    <property type="nucleotide sequence ID" value="XM_002669776.1"/>
</dbReference>
<feature type="compositionally biased region" description="Polar residues" evidence="1">
    <location>
        <begin position="104"/>
        <end position="113"/>
    </location>
</feature>
<evidence type="ECO:0000256" key="1">
    <source>
        <dbReference type="SAM" id="MobiDB-lite"/>
    </source>
</evidence>
<gene>
    <name evidence="2" type="ORF">NAEGRDRAFT_75195</name>
</gene>
<feature type="compositionally biased region" description="Polar residues" evidence="1">
    <location>
        <begin position="151"/>
        <end position="160"/>
    </location>
</feature>
<dbReference type="InParanoid" id="D2W1F2"/>
<organism evidence="3">
    <name type="scientific">Naegleria gruberi</name>
    <name type="common">Amoeba</name>
    <dbReference type="NCBI Taxonomy" id="5762"/>
    <lineage>
        <taxon>Eukaryota</taxon>
        <taxon>Discoba</taxon>
        <taxon>Heterolobosea</taxon>
        <taxon>Tetramitia</taxon>
        <taxon>Eutetramitia</taxon>
        <taxon>Vahlkampfiidae</taxon>
        <taxon>Naegleria</taxon>
    </lineage>
</organism>
<name>D2W1F2_NAEGR</name>
<feature type="compositionally biased region" description="Low complexity" evidence="1">
    <location>
        <begin position="88"/>
        <end position="98"/>
    </location>
</feature>
<accession>D2W1F2</accession>
<evidence type="ECO:0000313" key="3">
    <source>
        <dbReference type="Proteomes" id="UP000006671"/>
    </source>
</evidence>
<dbReference type="VEuPathDB" id="AmoebaDB:NAEGRDRAFT_75195"/>
<evidence type="ECO:0000313" key="2">
    <source>
        <dbReference type="EMBL" id="EFC37078.1"/>
    </source>
</evidence>
<proteinExistence type="predicted"/>
<dbReference type="KEGG" id="ngr:NAEGRDRAFT_75195"/>
<keyword evidence="3" id="KW-1185">Reference proteome</keyword>
<protein>
    <submittedName>
        <fullName evidence="2">Predicted protein</fullName>
    </submittedName>
</protein>